<reference evidence="2" key="1">
    <citation type="submission" date="2022-10" db="EMBL/GenBank/DDBJ databases">
        <title>The complete genomes of actinobacterial strains from the NBC collection.</title>
        <authorList>
            <person name="Joergensen T.S."/>
            <person name="Alvarez Arevalo M."/>
            <person name="Sterndorff E.B."/>
            <person name="Faurdal D."/>
            <person name="Vuksanovic O."/>
            <person name="Mourched A.-S."/>
            <person name="Charusanti P."/>
            <person name="Shaw S."/>
            <person name="Blin K."/>
            <person name="Weber T."/>
        </authorList>
    </citation>
    <scope>NUCLEOTIDE SEQUENCE</scope>
    <source>
        <strain evidence="2">NBC_00148</strain>
    </source>
</reference>
<accession>A0AAU1M432</accession>
<dbReference type="SUPFAM" id="SSF46785">
    <property type="entry name" value="Winged helix' DNA-binding domain"/>
    <property type="match status" value="1"/>
</dbReference>
<evidence type="ECO:0000313" key="2">
    <source>
        <dbReference type="EMBL" id="WTQ78138.1"/>
    </source>
</evidence>
<dbReference type="InterPro" id="IPR039422">
    <property type="entry name" value="MarR/SlyA-like"/>
</dbReference>
<dbReference type="GO" id="GO:0003700">
    <property type="term" value="F:DNA-binding transcription factor activity"/>
    <property type="evidence" value="ECO:0007669"/>
    <property type="project" value="InterPro"/>
</dbReference>
<name>A0AAU1M432_9ACTN</name>
<dbReference type="SMART" id="SM00347">
    <property type="entry name" value="HTH_MARR"/>
    <property type="match status" value="1"/>
</dbReference>
<dbReference type="Pfam" id="PF12802">
    <property type="entry name" value="MarR_2"/>
    <property type="match status" value="1"/>
</dbReference>
<dbReference type="Gene3D" id="1.10.10.10">
    <property type="entry name" value="Winged helix-like DNA-binding domain superfamily/Winged helix DNA-binding domain"/>
    <property type="match status" value="1"/>
</dbReference>
<feature type="domain" description="HTH marR-type" evidence="1">
    <location>
        <begin position="22"/>
        <end position="157"/>
    </location>
</feature>
<evidence type="ECO:0000259" key="1">
    <source>
        <dbReference type="PROSITE" id="PS50995"/>
    </source>
</evidence>
<gene>
    <name evidence="2" type="ORF">OG222_35570</name>
</gene>
<dbReference type="GO" id="GO:0006950">
    <property type="term" value="P:response to stress"/>
    <property type="evidence" value="ECO:0007669"/>
    <property type="project" value="TreeGrafter"/>
</dbReference>
<dbReference type="InterPro" id="IPR036388">
    <property type="entry name" value="WH-like_DNA-bd_sf"/>
</dbReference>
<dbReference type="PROSITE" id="PS50995">
    <property type="entry name" value="HTH_MARR_2"/>
    <property type="match status" value="1"/>
</dbReference>
<organism evidence="2">
    <name type="scientific">Streptomyces sp. NBC_00148</name>
    <dbReference type="NCBI Taxonomy" id="2903626"/>
    <lineage>
        <taxon>Bacteria</taxon>
        <taxon>Bacillati</taxon>
        <taxon>Actinomycetota</taxon>
        <taxon>Actinomycetes</taxon>
        <taxon>Kitasatosporales</taxon>
        <taxon>Streptomycetaceae</taxon>
        <taxon>Streptomyces</taxon>
    </lineage>
</organism>
<protein>
    <submittedName>
        <fullName evidence="2">MarR family winged helix-turn-helix transcriptional regulator</fullName>
    </submittedName>
</protein>
<dbReference type="InterPro" id="IPR000835">
    <property type="entry name" value="HTH_MarR-typ"/>
</dbReference>
<dbReference type="AlphaFoldDB" id="A0AAU1M432"/>
<dbReference type="PANTHER" id="PTHR33164">
    <property type="entry name" value="TRANSCRIPTIONAL REGULATOR, MARR FAMILY"/>
    <property type="match status" value="1"/>
</dbReference>
<sequence>MPRNPYSAADTGQLADTRLEPDSRLGALARRLAAIVTDRVQDDLAGVGITDLRPAHLRIFAALGHGDGARVTEIAERLGSTKQTVGPLVDELVARGYLHRRRDPADARAKIVDFTPGGTTAAEAARRSAENIDRQWADRIGDRRLDECRATLWELVNEPADSTGGS</sequence>
<dbReference type="InterPro" id="IPR036390">
    <property type="entry name" value="WH_DNA-bd_sf"/>
</dbReference>
<proteinExistence type="predicted"/>
<dbReference type="EMBL" id="CP108169">
    <property type="protein sequence ID" value="WTQ78138.1"/>
    <property type="molecule type" value="Genomic_DNA"/>
</dbReference>
<dbReference type="PANTHER" id="PTHR33164:SF99">
    <property type="entry name" value="MARR FAMILY REGULATORY PROTEIN"/>
    <property type="match status" value="1"/>
</dbReference>